<reference evidence="3" key="1">
    <citation type="submission" date="2020-06" db="EMBL/GenBank/DDBJ databases">
        <authorList>
            <person name="Li T."/>
            <person name="Hu X."/>
            <person name="Zhang T."/>
            <person name="Song X."/>
            <person name="Zhang H."/>
            <person name="Dai N."/>
            <person name="Sheng W."/>
            <person name="Hou X."/>
            <person name="Wei L."/>
        </authorList>
    </citation>
    <scope>NUCLEOTIDE SEQUENCE</scope>
    <source>
        <strain evidence="3">3651</strain>
        <tissue evidence="3">Leaf</tissue>
    </source>
</reference>
<dbReference type="AlphaFoldDB" id="A0AAE1YAE5"/>
<dbReference type="PANTHER" id="PTHR31286:SF168">
    <property type="entry name" value="DUF4283 DOMAIN-CONTAINING PROTEIN"/>
    <property type="match status" value="1"/>
</dbReference>
<accession>A0AAE1YAE5</accession>
<evidence type="ECO:0000256" key="1">
    <source>
        <dbReference type="SAM" id="MobiDB-lite"/>
    </source>
</evidence>
<evidence type="ECO:0000313" key="4">
    <source>
        <dbReference type="Proteomes" id="UP001293254"/>
    </source>
</evidence>
<organism evidence="3 4">
    <name type="scientific">Sesamum alatum</name>
    <dbReference type="NCBI Taxonomy" id="300844"/>
    <lineage>
        <taxon>Eukaryota</taxon>
        <taxon>Viridiplantae</taxon>
        <taxon>Streptophyta</taxon>
        <taxon>Embryophyta</taxon>
        <taxon>Tracheophyta</taxon>
        <taxon>Spermatophyta</taxon>
        <taxon>Magnoliopsida</taxon>
        <taxon>eudicotyledons</taxon>
        <taxon>Gunneridae</taxon>
        <taxon>Pentapetalae</taxon>
        <taxon>asterids</taxon>
        <taxon>lamiids</taxon>
        <taxon>Lamiales</taxon>
        <taxon>Pedaliaceae</taxon>
        <taxon>Sesamum</taxon>
    </lineage>
</organism>
<dbReference type="PANTHER" id="PTHR31286">
    <property type="entry name" value="GLYCINE-RICH CELL WALL STRUCTURAL PROTEIN 1.8-LIKE"/>
    <property type="match status" value="1"/>
</dbReference>
<keyword evidence="4" id="KW-1185">Reference proteome</keyword>
<reference evidence="3" key="2">
    <citation type="journal article" date="2024" name="Plant">
        <title>Genomic evolution and insights into agronomic trait innovations of Sesamum species.</title>
        <authorList>
            <person name="Miao H."/>
            <person name="Wang L."/>
            <person name="Qu L."/>
            <person name="Liu H."/>
            <person name="Sun Y."/>
            <person name="Le M."/>
            <person name="Wang Q."/>
            <person name="Wei S."/>
            <person name="Zheng Y."/>
            <person name="Lin W."/>
            <person name="Duan Y."/>
            <person name="Cao H."/>
            <person name="Xiong S."/>
            <person name="Wang X."/>
            <person name="Wei L."/>
            <person name="Li C."/>
            <person name="Ma Q."/>
            <person name="Ju M."/>
            <person name="Zhao R."/>
            <person name="Li G."/>
            <person name="Mu C."/>
            <person name="Tian Q."/>
            <person name="Mei H."/>
            <person name="Zhang T."/>
            <person name="Gao T."/>
            <person name="Zhang H."/>
        </authorList>
    </citation>
    <scope>NUCLEOTIDE SEQUENCE</scope>
    <source>
        <strain evidence="3">3651</strain>
    </source>
</reference>
<dbReference type="InterPro" id="IPR040256">
    <property type="entry name" value="At4g02000-like"/>
</dbReference>
<dbReference type="Proteomes" id="UP001293254">
    <property type="component" value="Unassembled WGS sequence"/>
</dbReference>
<evidence type="ECO:0000259" key="2">
    <source>
        <dbReference type="Pfam" id="PF14111"/>
    </source>
</evidence>
<dbReference type="Pfam" id="PF14111">
    <property type="entry name" value="DUF4283"/>
    <property type="match status" value="1"/>
</dbReference>
<evidence type="ECO:0000313" key="3">
    <source>
        <dbReference type="EMBL" id="KAK4426374.1"/>
    </source>
</evidence>
<gene>
    <name evidence="3" type="ORF">Salat_1406000</name>
</gene>
<proteinExistence type="predicted"/>
<comment type="caution">
    <text evidence="3">The sequence shown here is derived from an EMBL/GenBank/DDBJ whole genome shotgun (WGS) entry which is preliminary data.</text>
</comment>
<dbReference type="InterPro" id="IPR025558">
    <property type="entry name" value="DUF4283"/>
</dbReference>
<feature type="domain" description="DUF4283" evidence="2">
    <location>
        <begin position="156"/>
        <end position="233"/>
    </location>
</feature>
<protein>
    <recommendedName>
        <fullName evidence="2">DUF4283 domain-containing protein</fullName>
    </recommendedName>
</protein>
<feature type="compositionally biased region" description="Polar residues" evidence="1">
    <location>
        <begin position="14"/>
        <end position="34"/>
    </location>
</feature>
<name>A0AAE1YAE5_9LAMI</name>
<dbReference type="EMBL" id="JACGWO010000005">
    <property type="protein sequence ID" value="KAK4426374.1"/>
    <property type="molecule type" value="Genomic_DNA"/>
</dbReference>
<feature type="region of interest" description="Disordered" evidence="1">
    <location>
        <begin position="1"/>
        <end position="43"/>
    </location>
</feature>
<sequence>MAKQKKSKQAATVEPSTAATPASQTRPSQPSTAPVSGKGALVASQPISAKAPATSQPAVGTVTVKDAATTKVRPMDFHAFIYDIEASPLPKSHHVGGKSEHQPVVALPDKETIEAEGKDKVSFVGLFSNNRKLTEDKFVLDDGALKLEANDLVDVKAKLGFCLVGYIAGKFPGLKAIHSLAKSRGAAFQQHVTGWLIFHFARDKDRQHIFAGGPYFVFGLPLLLKNMLDCFEFKQDNISLTPVWATLPSLPLECWNPNALGKIGSRLGNPIAMDTLTRKMEHVSYARILVEVDASKSLIDSVEFILPNDITRKQLVVYEFTPKFCSDFNRFGHLKDTCLGTQSVTAGAAPVKPAA</sequence>